<dbReference type="EMBL" id="CM037162">
    <property type="protein sequence ID" value="KAH7864381.1"/>
    <property type="molecule type" value="Genomic_DNA"/>
</dbReference>
<evidence type="ECO:0000313" key="2">
    <source>
        <dbReference type="Proteomes" id="UP000828048"/>
    </source>
</evidence>
<comment type="caution">
    <text evidence="1">The sequence shown here is derived from an EMBL/GenBank/DDBJ whole genome shotgun (WGS) entry which is preliminary data.</text>
</comment>
<organism evidence="1 2">
    <name type="scientific">Vaccinium darrowii</name>
    <dbReference type="NCBI Taxonomy" id="229202"/>
    <lineage>
        <taxon>Eukaryota</taxon>
        <taxon>Viridiplantae</taxon>
        <taxon>Streptophyta</taxon>
        <taxon>Embryophyta</taxon>
        <taxon>Tracheophyta</taxon>
        <taxon>Spermatophyta</taxon>
        <taxon>Magnoliopsida</taxon>
        <taxon>eudicotyledons</taxon>
        <taxon>Gunneridae</taxon>
        <taxon>Pentapetalae</taxon>
        <taxon>asterids</taxon>
        <taxon>Ericales</taxon>
        <taxon>Ericaceae</taxon>
        <taxon>Vaccinioideae</taxon>
        <taxon>Vaccinieae</taxon>
        <taxon>Vaccinium</taxon>
    </lineage>
</organism>
<proteinExistence type="predicted"/>
<reference evidence="1 2" key="1">
    <citation type="journal article" date="2021" name="Hortic Res">
        <title>High-quality reference genome and annotation aids understanding of berry development for evergreen blueberry (Vaccinium darrowii).</title>
        <authorList>
            <person name="Yu J."/>
            <person name="Hulse-Kemp A.M."/>
            <person name="Babiker E."/>
            <person name="Staton M."/>
        </authorList>
    </citation>
    <scope>NUCLEOTIDE SEQUENCE [LARGE SCALE GENOMIC DNA]</scope>
    <source>
        <strain evidence="2">cv. NJ 8807/NJ 8810</strain>
        <tissue evidence="1">Young leaf</tissue>
    </source>
</reference>
<gene>
    <name evidence="1" type="ORF">Vadar_028945</name>
</gene>
<evidence type="ECO:0000313" key="1">
    <source>
        <dbReference type="EMBL" id="KAH7864381.1"/>
    </source>
</evidence>
<name>A0ACB7ZG24_9ERIC</name>
<keyword evidence="2" id="KW-1185">Reference proteome</keyword>
<sequence>MNFNHGMVSMPRRRDLCGARALGCPLVHGPRKLSKILEVFGVILLRWTNTLKGGSYEKGRILIATDQSQNIEGNIELVANGTRYMVRIEEEGSFRKVESSNFIAVNNSMSIHENQLSQVPKEAQSLVKDLEEDPINNSSKFTQGLESFVEDSLGLQPLFNEIQVDKPVEKTSSHEKFVDANSDDSSSIDNAVSGVFDYGD</sequence>
<protein>
    <submittedName>
        <fullName evidence="1">Uncharacterized protein</fullName>
    </submittedName>
</protein>
<dbReference type="Proteomes" id="UP000828048">
    <property type="component" value="Chromosome 12"/>
</dbReference>
<accession>A0ACB7ZG24</accession>